<organism evidence="1 2">
    <name type="scientific">Tieghemiomyces parasiticus</name>
    <dbReference type="NCBI Taxonomy" id="78921"/>
    <lineage>
        <taxon>Eukaryota</taxon>
        <taxon>Fungi</taxon>
        <taxon>Fungi incertae sedis</taxon>
        <taxon>Zoopagomycota</taxon>
        <taxon>Kickxellomycotina</taxon>
        <taxon>Dimargaritomycetes</taxon>
        <taxon>Dimargaritales</taxon>
        <taxon>Dimargaritaceae</taxon>
        <taxon>Tieghemiomyces</taxon>
    </lineage>
</organism>
<dbReference type="AlphaFoldDB" id="A0A9W8AIL8"/>
<accession>A0A9W8AIL8</accession>
<dbReference type="EMBL" id="JANBPT010000107">
    <property type="protein sequence ID" value="KAJ1927676.1"/>
    <property type="molecule type" value="Genomic_DNA"/>
</dbReference>
<protein>
    <submittedName>
        <fullName evidence="1">Uncharacterized protein</fullName>
    </submittedName>
</protein>
<evidence type="ECO:0000313" key="1">
    <source>
        <dbReference type="EMBL" id="KAJ1927676.1"/>
    </source>
</evidence>
<dbReference type="Proteomes" id="UP001150569">
    <property type="component" value="Unassembled WGS sequence"/>
</dbReference>
<reference evidence="1" key="1">
    <citation type="submission" date="2022-07" db="EMBL/GenBank/DDBJ databases">
        <title>Phylogenomic reconstructions and comparative analyses of Kickxellomycotina fungi.</title>
        <authorList>
            <person name="Reynolds N.K."/>
            <person name="Stajich J.E."/>
            <person name="Barry K."/>
            <person name="Grigoriev I.V."/>
            <person name="Crous P."/>
            <person name="Smith M.E."/>
        </authorList>
    </citation>
    <scope>NUCLEOTIDE SEQUENCE</scope>
    <source>
        <strain evidence="1">RSA 861</strain>
    </source>
</reference>
<evidence type="ECO:0000313" key="2">
    <source>
        <dbReference type="Proteomes" id="UP001150569"/>
    </source>
</evidence>
<gene>
    <name evidence="1" type="ORF">IWQ60_002732</name>
</gene>
<name>A0A9W8AIL8_9FUNG</name>
<sequence length="69" mass="7774">MPFFEDRPISDEPLTYGGLNQAPILTIKQREENSELHEIKLEIGKLLARQKATLSKDHSHSSASSKPFP</sequence>
<keyword evidence="2" id="KW-1185">Reference proteome</keyword>
<comment type="caution">
    <text evidence="1">The sequence shown here is derived from an EMBL/GenBank/DDBJ whole genome shotgun (WGS) entry which is preliminary data.</text>
</comment>
<proteinExistence type="predicted"/>